<gene>
    <name evidence="11" type="ORF">AMAG_09189</name>
</gene>
<evidence type="ECO:0000256" key="4">
    <source>
        <dbReference type="ARBA" id="ARBA00022618"/>
    </source>
</evidence>
<dbReference type="Proteomes" id="UP000054350">
    <property type="component" value="Unassembled WGS sequence"/>
</dbReference>
<evidence type="ECO:0000256" key="6">
    <source>
        <dbReference type="ARBA" id="ARBA00022838"/>
    </source>
</evidence>
<dbReference type="GO" id="GO:0005634">
    <property type="term" value="C:nucleus"/>
    <property type="evidence" value="ECO:0007669"/>
    <property type="project" value="InterPro"/>
</dbReference>
<keyword evidence="6" id="KW-0995">Kinetochore</keyword>
<comment type="similarity">
    <text evidence="2">Belongs to the mis12 family.</text>
</comment>
<protein>
    <submittedName>
        <fullName evidence="11">Uncharacterized protein</fullName>
    </submittedName>
</protein>
<keyword evidence="4" id="KW-0132">Cell division</keyword>
<keyword evidence="8" id="KW-0131">Cell cycle</keyword>
<dbReference type="VEuPathDB" id="FungiDB:AMAG_09189"/>
<sequence length="307" mass="33522">MARPPAPPPGRDHRGPVPHHPDHDGHDRHAAASTLPQEQYPSPDDVMEIHNNELLHTVLACPPLEAIDDVINSVNQTLVHNLLDELQENLPIWTDGHVPHLDDQAAFALESRFSAALDKDWTRFEIYAMQAVFAVPPNLYLPLPHEQDLSSPQPGEEAALDHNMHQLRHRLYALRTLQDRLSVASAHMADQIQALESVEAALASLESAPVIDLTQPVADLTATTQTVLTGLAPAPAGVRSKTVAWVRQEVGRVVQPVETEDDGHGRGDEVLPHALLDEYAHDLAISAVLDDAGELLVDRGGVRRVAA</sequence>
<evidence type="ECO:0000313" key="11">
    <source>
        <dbReference type="EMBL" id="KNE64129.1"/>
    </source>
</evidence>
<keyword evidence="3" id="KW-0158">Chromosome</keyword>
<evidence type="ECO:0000256" key="7">
    <source>
        <dbReference type="ARBA" id="ARBA00023054"/>
    </source>
</evidence>
<dbReference type="OrthoDB" id="1884855at2759"/>
<dbReference type="EMBL" id="GG745344">
    <property type="protein sequence ID" value="KNE64129.1"/>
    <property type="molecule type" value="Genomic_DNA"/>
</dbReference>
<dbReference type="AlphaFoldDB" id="A0A0L0SP13"/>
<keyword evidence="12" id="KW-1185">Reference proteome</keyword>
<dbReference type="InterPro" id="IPR008685">
    <property type="entry name" value="Centromere_Mis12"/>
</dbReference>
<keyword evidence="7" id="KW-0175">Coiled coil</keyword>
<evidence type="ECO:0000256" key="3">
    <source>
        <dbReference type="ARBA" id="ARBA00022454"/>
    </source>
</evidence>
<evidence type="ECO:0000256" key="5">
    <source>
        <dbReference type="ARBA" id="ARBA00022776"/>
    </source>
</evidence>
<dbReference type="PANTHER" id="PTHR14527">
    <property type="entry name" value="PROTEIN MIS12 HOMOLOG"/>
    <property type="match status" value="1"/>
</dbReference>
<evidence type="ECO:0000256" key="1">
    <source>
        <dbReference type="ARBA" id="ARBA00004629"/>
    </source>
</evidence>
<dbReference type="GO" id="GO:0051301">
    <property type="term" value="P:cell division"/>
    <property type="evidence" value="ECO:0007669"/>
    <property type="project" value="UniProtKB-KW"/>
</dbReference>
<keyword evidence="5" id="KW-0498">Mitosis</keyword>
<evidence type="ECO:0000256" key="10">
    <source>
        <dbReference type="SAM" id="MobiDB-lite"/>
    </source>
</evidence>
<comment type="subcellular location">
    <subcellularLocation>
        <location evidence="1">Chromosome</location>
        <location evidence="1">Centromere</location>
        <location evidence="1">Kinetochore</location>
    </subcellularLocation>
</comment>
<reference evidence="11 12" key="1">
    <citation type="submission" date="2009-11" db="EMBL/GenBank/DDBJ databases">
        <title>Annotation of Allomyces macrogynus ATCC 38327.</title>
        <authorList>
            <consortium name="The Broad Institute Genome Sequencing Platform"/>
            <person name="Russ C."/>
            <person name="Cuomo C."/>
            <person name="Burger G."/>
            <person name="Gray M.W."/>
            <person name="Holland P.W.H."/>
            <person name="King N."/>
            <person name="Lang F.B.F."/>
            <person name="Roger A.J."/>
            <person name="Ruiz-Trillo I."/>
            <person name="Young S.K."/>
            <person name="Zeng Q."/>
            <person name="Gargeya S."/>
            <person name="Fitzgerald M."/>
            <person name="Haas B."/>
            <person name="Abouelleil A."/>
            <person name="Alvarado L."/>
            <person name="Arachchi H.M."/>
            <person name="Berlin A."/>
            <person name="Chapman S.B."/>
            <person name="Gearin G."/>
            <person name="Goldberg J."/>
            <person name="Griggs A."/>
            <person name="Gujja S."/>
            <person name="Hansen M."/>
            <person name="Heiman D."/>
            <person name="Howarth C."/>
            <person name="Larimer J."/>
            <person name="Lui A."/>
            <person name="MacDonald P.J.P."/>
            <person name="McCowen C."/>
            <person name="Montmayeur A."/>
            <person name="Murphy C."/>
            <person name="Neiman D."/>
            <person name="Pearson M."/>
            <person name="Priest M."/>
            <person name="Roberts A."/>
            <person name="Saif S."/>
            <person name="Shea T."/>
            <person name="Sisk P."/>
            <person name="Stolte C."/>
            <person name="Sykes S."/>
            <person name="Wortman J."/>
            <person name="Nusbaum C."/>
            <person name="Birren B."/>
        </authorList>
    </citation>
    <scope>NUCLEOTIDE SEQUENCE [LARGE SCALE GENOMIC DNA]</scope>
    <source>
        <strain evidence="11 12">ATCC 38327</strain>
    </source>
</reference>
<organism evidence="11 12">
    <name type="scientific">Allomyces macrogynus (strain ATCC 38327)</name>
    <name type="common">Allomyces javanicus var. macrogynus</name>
    <dbReference type="NCBI Taxonomy" id="578462"/>
    <lineage>
        <taxon>Eukaryota</taxon>
        <taxon>Fungi</taxon>
        <taxon>Fungi incertae sedis</taxon>
        <taxon>Blastocladiomycota</taxon>
        <taxon>Blastocladiomycetes</taxon>
        <taxon>Blastocladiales</taxon>
        <taxon>Blastocladiaceae</taxon>
        <taxon>Allomyces</taxon>
    </lineage>
</organism>
<evidence type="ECO:0000313" key="12">
    <source>
        <dbReference type="Proteomes" id="UP000054350"/>
    </source>
</evidence>
<dbReference type="STRING" id="578462.A0A0L0SP13"/>
<dbReference type="GO" id="GO:0000444">
    <property type="term" value="C:MIS12/MIND type complex"/>
    <property type="evidence" value="ECO:0007669"/>
    <property type="project" value="TreeGrafter"/>
</dbReference>
<proteinExistence type="inferred from homology"/>
<keyword evidence="9" id="KW-0137">Centromere</keyword>
<reference evidence="12" key="2">
    <citation type="submission" date="2009-11" db="EMBL/GenBank/DDBJ databases">
        <title>The Genome Sequence of Allomyces macrogynus strain ATCC 38327.</title>
        <authorList>
            <consortium name="The Broad Institute Genome Sequencing Platform"/>
            <person name="Russ C."/>
            <person name="Cuomo C."/>
            <person name="Shea T."/>
            <person name="Young S.K."/>
            <person name="Zeng Q."/>
            <person name="Koehrsen M."/>
            <person name="Haas B."/>
            <person name="Borodovsky M."/>
            <person name="Guigo R."/>
            <person name="Alvarado L."/>
            <person name="Berlin A."/>
            <person name="Borenstein D."/>
            <person name="Chen Z."/>
            <person name="Engels R."/>
            <person name="Freedman E."/>
            <person name="Gellesch M."/>
            <person name="Goldberg J."/>
            <person name="Griggs A."/>
            <person name="Gujja S."/>
            <person name="Heiman D."/>
            <person name="Hepburn T."/>
            <person name="Howarth C."/>
            <person name="Jen D."/>
            <person name="Larson L."/>
            <person name="Lewis B."/>
            <person name="Mehta T."/>
            <person name="Park D."/>
            <person name="Pearson M."/>
            <person name="Roberts A."/>
            <person name="Saif S."/>
            <person name="Shenoy N."/>
            <person name="Sisk P."/>
            <person name="Stolte C."/>
            <person name="Sykes S."/>
            <person name="Walk T."/>
            <person name="White J."/>
            <person name="Yandava C."/>
            <person name="Burger G."/>
            <person name="Gray M.W."/>
            <person name="Holland P.W.H."/>
            <person name="King N."/>
            <person name="Lang F.B.F."/>
            <person name="Roger A.J."/>
            <person name="Ruiz-Trillo I."/>
            <person name="Lander E."/>
            <person name="Nusbaum C."/>
        </authorList>
    </citation>
    <scope>NUCLEOTIDE SEQUENCE [LARGE SCALE GENOMIC DNA]</scope>
    <source>
        <strain evidence="12">ATCC 38327</strain>
    </source>
</reference>
<feature type="compositionally biased region" description="Basic and acidic residues" evidence="10">
    <location>
        <begin position="10"/>
        <end position="30"/>
    </location>
</feature>
<feature type="region of interest" description="Disordered" evidence="10">
    <location>
        <begin position="1"/>
        <end position="31"/>
    </location>
</feature>
<evidence type="ECO:0000256" key="2">
    <source>
        <dbReference type="ARBA" id="ARBA00008643"/>
    </source>
</evidence>
<dbReference type="PANTHER" id="PTHR14527:SF2">
    <property type="entry name" value="PROTEIN MIS12 HOMOLOG"/>
    <property type="match status" value="1"/>
</dbReference>
<dbReference type="Pfam" id="PF05859">
    <property type="entry name" value="Mis12"/>
    <property type="match status" value="1"/>
</dbReference>
<name>A0A0L0SP13_ALLM3</name>
<dbReference type="GO" id="GO:0051382">
    <property type="term" value="P:kinetochore assembly"/>
    <property type="evidence" value="ECO:0007669"/>
    <property type="project" value="TreeGrafter"/>
</dbReference>
<evidence type="ECO:0000256" key="8">
    <source>
        <dbReference type="ARBA" id="ARBA00023306"/>
    </source>
</evidence>
<accession>A0A0L0SP13</accession>
<dbReference type="GO" id="GO:0000070">
    <property type="term" value="P:mitotic sister chromatid segregation"/>
    <property type="evidence" value="ECO:0007669"/>
    <property type="project" value="TreeGrafter"/>
</dbReference>
<evidence type="ECO:0000256" key="9">
    <source>
        <dbReference type="ARBA" id="ARBA00023328"/>
    </source>
</evidence>